<evidence type="ECO:0000259" key="3">
    <source>
        <dbReference type="Pfam" id="PF00694"/>
    </source>
</evidence>
<sequence length="164" mass="18371">MIGKVIKYDIKDINTDLIIPARYLTMIEPEYLAKHCMEDFDENFLQKKDEFGYTIVVAGSNFGCGSSREQAPIALKAAGVRCIIAPSFARIFFRNAINIGLPIMECKKIDALKTGDNLEISFTEGIIKNLTTGLELETRKTPFFLQEIISVGGLINYAKQKIIK</sequence>
<evidence type="ECO:0000256" key="2">
    <source>
        <dbReference type="ARBA" id="ARBA00023239"/>
    </source>
</evidence>
<feature type="domain" description="Aconitase A/isopropylmalate dehydratase small subunit swivel" evidence="3">
    <location>
        <begin position="39"/>
        <end position="101"/>
    </location>
</feature>
<dbReference type="NCBIfam" id="TIGR02087">
    <property type="entry name" value="LEUD_arch"/>
    <property type="match status" value="1"/>
</dbReference>
<dbReference type="InterPro" id="IPR011827">
    <property type="entry name" value="LeuD_type2/HacB/DmdB"/>
</dbReference>
<dbReference type="InterPro" id="IPR033940">
    <property type="entry name" value="IPMI_Swivel"/>
</dbReference>
<dbReference type="Pfam" id="PF00694">
    <property type="entry name" value="Aconitase_C"/>
    <property type="match status" value="1"/>
</dbReference>
<dbReference type="AlphaFoldDB" id="A0A0F9R9N4"/>
<proteinExistence type="inferred from homology"/>
<protein>
    <recommendedName>
        <fullName evidence="3">Aconitase A/isopropylmalate dehydratase small subunit swivel domain-containing protein</fullName>
    </recommendedName>
</protein>
<dbReference type="InterPro" id="IPR015928">
    <property type="entry name" value="Aconitase/3IPM_dehydase_swvl"/>
</dbReference>
<evidence type="ECO:0000313" key="4">
    <source>
        <dbReference type="EMBL" id="KKN46092.1"/>
    </source>
</evidence>
<evidence type="ECO:0000256" key="1">
    <source>
        <dbReference type="ARBA" id="ARBA00009869"/>
    </source>
</evidence>
<comment type="caution">
    <text evidence="4">The sequence shown here is derived from an EMBL/GenBank/DDBJ whole genome shotgun (WGS) entry which is preliminary data.</text>
</comment>
<gene>
    <name evidence="4" type="ORF">LCGC14_0676460</name>
</gene>
<organism evidence="4">
    <name type="scientific">marine sediment metagenome</name>
    <dbReference type="NCBI Taxonomy" id="412755"/>
    <lineage>
        <taxon>unclassified sequences</taxon>
        <taxon>metagenomes</taxon>
        <taxon>ecological metagenomes</taxon>
    </lineage>
</organism>
<reference evidence="4" key="1">
    <citation type="journal article" date="2015" name="Nature">
        <title>Complex archaea that bridge the gap between prokaryotes and eukaryotes.</title>
        <authorList>
            <person name="Spang A."/>
            <person name="Saw J.H."/>
            <person name="Jorgensen S.L."/>
            <person name="Zaremba-Niedzwiedzka K."/>
            <person name="Martijn J."/>
            <person name="Lind A.E."/>
            <person name="van Eijk R."/>
            <person name="Schleper C."/>
            <person name="Guy L."/>
            <person name="Ettema T.J."/>
        </authorList>
    </citation>
    <scope>NUCLEOTIDE SEQUENCE</scope>
</reference>
<keyword evidence="2" id="KW-0456">Lyase</keyword>
<dbReference type="PANTHER" id="PTHR43345">
    <property type="entry name" value="3-ISOPROPYLMALATE DEHYDRATASE SMALL SUBUNIT 2-RELATED-RELATED"/>
    <property type="match status" value="1"/>
</dbReference>
<dbReference type="CDD" id="cd01577">
    <property type="entry name" value="IPMI_Swivel"/>
    <property type="match status" value="1"/>
</dbReference>
<dbReference type="EMBL" id="LAZR01001350">
    <property type="protein sequence ID" value="KKN46092.1"/>
    <property type="molecule type" value="Genomic_DNA"/>
</dbReference>
<accession>A0A0F9R9N4</accession>
<dbReference type="InterPro" id="IPR050075">
    <property type="entry name" value="LeuD"/>
</dbReference>
<name>A0A0F9R9N4_9ZZZZ</name>
<comment type="similarity">
    <text evidence="1">Belongs to the LeuD family. LeuD type 2 subfamily.</text>
</comment>
<dbReference type="PANTHER" id="PTHR43345:SF2">
    <property type="entry name" value="3-ISOPROPYLMALATE DEHYDRATASE SMALL SUBUNIT 1"/>
    <property type="match status" value="1"/>
</dbReference>
<dbReference type="SUPFAM" id="SSF52016">
    <property type="entry name" value="LeuD/IlvD-like"/>
    <property type="match status" value="1"/>
</dbReference>
<dbReference type="GO" id="GO:0016836">
    <property type="term" value="F:hydro-lyase activity"/>
    <property type="evidence" value="ECO:0007669"/>
    <property type="project" value="InterPro"/>
</dbReference>
<dbReference type="HAMAP" id="MF_01032">
    <property type="entry name" value="LeuD_type2"/>
    <property type="match status" value="1"/>
</dbReference>
<dbReference type="Gene3D" id="3.20.19.10">
    <property type="entry name" value="Aconitase, domain 4"/>
    <property type="match status" value="1"/>
</dbReference>
<dbReference type="InterPro" id="IPR000573">
    <property type="entry name" value="AconitaseA/IPMdHydase_ssu_swvl"/>
</dbReference>